<protein>
    <submittedName>
        <fullName evidence="2">Essential recombination function protein</fullName>
    </submittedName>
</protein>
<dbReference type="EMBL" id="LR797329">
    <property type="protein sequence ID" value="CAB4203317.1"/>
    <property type="molecule type" value="Genomic_DNA"/>
</dbReference>
<dbReference type="EMBL" id="LR796888">
    <property type="protein sequence ID" value="CAB4172821.1"/>
    <property type="molecule type" value="Genomic_DNA"/>
</dbReference>
<dbReference type="Pfam" id="PF04404">
    <property type="entry name" value="ERF"/>
    <property type="match status" value="1"/>
</dbReference>
<evidence type="ECO:0000313" key="2">
    <source>
        <dbReference type="EMBL" id="CAB4203317.1"/>
    </source>
</evidence>
<reference evidence="2" key="1">
    <citation type="submission" date="2020-05" db="EMBL/GenBank/DDBJ databases">
        <authorList>
            <person name="Chiriac C."/>
            <person name="Salcher M."/>
            <person name="Ghai R."/>
            <person name="Kavagutti S V."/>
        </authorList>
    </citation>
    <scope>NUCLEOTIDE SEQUENCE</scope>
</reference>
<gene>
    <name evidence="2" type="ORF">UFOVP1379_30</name>
    <name evidence="1" type="ORF">UFOVP942_7</name>
</gene>
<accession>A0A6J5RX54</accession>
<evidence type="ECO:0000313" key="1">
    <source>
        <dbReference type="EMBL" id="CAB4172821.1"/>
    </source>
</evidence>
<sequence length="212" mass="23363">MTTPNLSAALVKAQSLIKAVNKDAYNKHHQYKYASAEAMLTAAREALNDAGLAVSRTGWTIVDGDMPMLISTFRLDHESGEVRDFANLPWPILEGNGRPFDKALAGALTTQQAYFVRDLLQIPKEDENEVDKRNDKETVDKPTIGIAGAGAIRRKLKAKSLTLAAMVADMKKKNLEAPADLADWPKEWMRGAEAWIERQPSKESEANPTTDA</sequence>
<name>A0A6J5RX54_9CAUD</name>
<dbReference type="InterPro" id="IPR007499">
    <property type="entry name" value="ERF_bacteria_virus"/>
</dbReference>
<organism evidence="2">
    <name type="scientific">uncultured Caudovirales phage</name>
    <dbReference type="NCBI Taxonomy" id="2100421"/>
    <lineage>
        <taxon>Viruses</taxon>
        <taxon>Duplodnaviria</taxon>
        <taxon>Heunggongvirae</taxon>
        <taxon>Uroviricota</taxon>
        <taxon>Caudoviricetes</taxon>
        <taxon>Peduoviridae</taxon>
        <taxon>Maltschvirus</taxon>
        <taxon>Maltschvirus maltsch</taxon>
    </lineage>
</organism>
<proteinExistence type="predicted"/>